<organism evidence="1 2">
    <name type="scientific">Amycolatopsis bullii</name>
    <dbReference type="NCBI Taxonomy" id="941987"/>
    <lineage>
        <taxon>Bacteria</taxon>
        <taxon>Bacillati</taxon>
        <taxon>Actinomycetota</taxon>
        <taxon>Actinomycetes</taxon>
        <taxon>Pseudonocardiales</taxon>
        <taxon>Pseudonocardiaceae</taxon>
        <taxon>Amycolatopsis</taxon>
    </lineage>
</organism>
<dbReference type="EMBL" id="BNAW01000004">
    <property type="protein sequence ID" value="GHG01935.1"/>
    <property type="molecule type" value="Genomic_DNA"/>
</dbReference>
<dbReference type="InterPro" id="IPR036527">
    <property type="entry name" value="SCP2_sterol-bd_dom_sf"/>
</dbReference>
<gene>
    <name evidence="1" type="ORF">GCM10017567_16610</name>
</gene>
<evidence type="ECO:0008006" key="3">
    <source>
        <dbReference type="Google" id="ProtNLM"/>
    </source>
</evidence>
<dbReference type="Gene3D" id="3.30.1050.10">
    <property type="entry name" value="SCP2 sterol-binding domain"/>
    <property type="match status" value="1"/>
</dbReference>
<protein>
    <recommendedName>
        <fullName evidence="3">SCP2 domain-containing protein</fullName>
    </recommendedName>
</protein>
<dbReference type="Proteomes" id="UP000649955">
    <property type="component" value="Unassembled WGS sequence"/>
</dbReference>
<accession>A0ABQ3K3C4</accession>
<evidence type="ECO:0000313" key="2">
    <source>
        <dbReference type="Proteomes" id="UP000649955"/>
    </source>
</evidence>
<sequence>MQATFEIRYHDTMTLHAMVDDGALKVTEGRLPDADLVIHADRGRVLLDVIGGQTSAAEAVRTGRIAIDGRLADLELFARLFRITAAPSPQEGIVVH</sequence>
<evidence type="ECO:0000313" key="1">
    <source>
        <dbReference type="EMBL" id="GHG01935.1"/>
    </source>
</evidence>
<comment type="caution">
    <text evidence="1">The sequence shown here is derived from an EMBL/GenBank/DDBJ whole genome shotgun (WGS) entry which is preliminary data.</text>
</comment>
<keyword evidence="2" id="KW-1185">Reference proteome</keyword>
<name>A0ABQ3K3C4_9PSEU</name>
<proteinExistence type="predicted"/>
<reference evidence="2" key="1">
    <citation type="journal article" date="2019" name="Int. J. Syst. Evol. Microbiol.">
        <title>The Global Catalogue of Microorganisms (GCM) 10K type strain sequencing project: providing services to taxonomists for standard genome sequencing and annotation.</title>
        <authorList>
            <consortium name="The Broad Institute Genomics Platform"/>
            <consortium name="The Broad Institute Genome Sequencing Center for Infectious Disease"/>
            <person name="Wu L."/>
            <person name="Ma J."/>
        </authorList>
    </citation>
    <scope>NUCLEOTIDE SEQUENCE [LARGE SCALE GENOMIC DNA]</scope>
    <source>
        <strain evidence="2">CGMCC 4.7680</strain>
    </source>
</reference>
<dbReference type="SUPFAM" id="SSF55718">
    <property type="entry name" value="SCP-like"/>
    <property type="match status" value="1"/>
</dbReference>